<comment type="subcellular location">
    <subcellularLocation>
        <location evidence="1">Cytoplasm</location>
    </subcellularLocation>
</comment>
<dbReference type="CDD" id="cd05930">
    <property type="entry name" value="A_NRPS"/>
    <property type="match status" value="1"/>
</dbReference>
<dbReference type="Gene3D" id="1.10.1200.10">
    <property type="entry name" value="ACP-like"/>
    <property type="match status" value="2"/>
</dbReference>
<keyword evidence="5" id="KW-0808">Transferase</keyword>
<dbReference type="GO" id="GO:0043041">
    <property type="term" value="P:amino acid activation for nonribosomal peptide biosynthetic process"/>
    <property type="evidence" value="ECO:0007669"/>
    <property type="project" value="TreeGrafter"/>
</dbReference>
<dbReference type="SUPFAM" id="SSF53383">
    <property type="entry name" value="PLP-dependent transferases"/>
    <property type="match status" value="1"/>
</dbReference>
<dbReference type="InterPro" id="IPR009081">
    <property type="entry name" value="PP-bd_ACP"/>
</dbReference>
<dbReference type="Gene3D" id="3.30.559.10">
    <property type="entry name" value="Chloramphenicol acetyltransferase-like domain"/>
    <property type="match status" value="1"/>
</dbReference>
<dbReference type="Gene3D" id="3.40.50.980">
    <property type="match status" value="2"/>
</dbReference>
<dbReference type="GO" id="GO:0031177">
    <property type="term" value="F:phosphopantetheine binding"/>
    <property type="evidence" value="ECO:0007669"/>
    <property type="project" value="InterPro"/>
</dbReference>
<dbReference type="GO" id="GO:0006633">
    <property type="term" value="P:fatty acid biosynthetic process"/>
    <property type="evidence" value="ECO:0007669"/>
    <property type="project" value="InterPro"/>
</dbReference>
<dbReference type="EMBL" id="JF342593">
    <property type="protein sequence ID" value="AEH26540.1"/>
    <property type="molecule type" value="Genomic_DNA"/>
</dbReference>
<organism evidence="11">
    <name type="scientific">uncultured Acidobacteria bacterium C5</name>
    <dbReference type="NCBI Taxonomy" id="1036856"/>
    <lineage>
        <taxon>Bacteria</taxon>
        <taxon>Pseudomonadati</taxon>
        <taxon>Acidobacteriota</taxon>
        <taxon>environmental samples</taxon>
    </lineage>
</organism>
<dbReference type="InterPro" id="IPR000873">
    <property type="entry name" value="AMP-dep_synth/lig_dom"/>
</dbReference>
<dbReference type="InterPro" id="IPR005814">
    <property type="entry name" value="Aminotrans_3"/>
</dbReference>
<feature type="region of interest" description="Disordered" evidence="8">
    <location>
        <begin position="2737"/>
        <end position="2775"/>
    </location>
</feature>
<sequence>MKSVKPESPTTGELTPLQKAFLTIRTLRTELDAARAARFEPIAVVGLGCRVPGADGPDAFWTLLSEGRDAITEVPASRWDINALYDPRPGTPGKVYSRYGGFLDHVELFDAAFFGISSREAATIDPQQRLLLEVAWEALEHAGIAPSSLKSTPTGVFVGVTSSDYACLQLEQNSLPDDPYFSSGAALNACAGRVSYVLGLQGPCMAVDTACSSSLTAVHLACSALRNRECDAALAGGVNLMLATWPHVTLAAAQMVAPDGRCKTFDASADGYVRGEGCGIVVLKRLSDAVNAGDRVLALIRGTAVNQDGASSGFTVPNGVAQQALIRQTLAAAGVEAGEIDYVESHGTGTALGDPIEAGALGAVLGRAATRERPLWIGSVKSNIGHLESAAGVTGLIKLVLALGHGRIPRTLHVHQQNPRIDWDGLHLRTAGESVEWPRGARPRLAALSAFGVSGSNAHLIIQEAPLATVARPERDRPVHVLTLSAKSQAALVDLAAAYDEFLAGQQDEAIGDICSSANRGRSHFKHRAAICASSIEQLRAGLAGIGAGQHLQLPAPDGAAEEWHGRLVSLAEAYVNGTDVDWAALDESIPRNRVSLPTYRFQRKRYWITERDEIMTPAPTESTVPEADARRRHRESVKADLIGLVADVLREEPAAVPLDVPFLEMGADSLILVYAARRIDERFGVKVEIRQFFEEISSVASLADYVADRVPLPAVAPSSPVLHAAPVAVIAAPAATITHAAPPPAAIAGMPIDAAPMVDASSSEFARIIDAQMQLMSRQLDLLARASGTSRPSQPAHAPIEAARAAAAPAAAVARSSPLNDIKHGITAKPTGMTEQQQRSLAEFIERFTKRTQRSKALAESCRPGLADSRATVGFRFSTKEILYPITGAVALGSSLEDVDGNSYIDLTMGFGALLFGSRPDFVVKAIAAELQRGIQLGMRSDLMEEITRLFCELTGKQRVVFTNSGTEAVMTALRLARAATGRSKIALFEGAYHGHSDGTLAQRTVGNTPLNSEPVAPGIPANVARDVLVLEYGTPQALETIRSQAHELAAVLVEPVQSRRPDFQPVAFLKELRAITEASGTALIFDEMITGFRAHPAGCQGLFGIEADIATYGKIIGGGMPIGACAGSARFLDGIDGGTWRFGDQSYPGAARTYFGGTFCQHPIAMAASLAVLRHLKAQGSALQTALNQRTADFAETLNAFFAAEGLAIRVSYFSSIFRFEFSGNLELFFYHMLEKGIYIWEWRNCFLSTAHTDDDLARVIRAVKESVADLRAAGFLPAGSSAPVVAVHRSPVEETAAVAKGFWDRGKSKLGQRETAASSSRTIARRPANKALAFSLSYFGTYEAAYSPGKYELLIEGARFADAEGFEAVWVPERHFHEFGGLSPNPSVLAAALARETTRVQLRAGSVVTPLHHPMRVAEEWSMVDNLAGGRVGIAFASGWHPNDFVFAPQHYGKQREITFENMETVRRIWRGEAVSLRDGAGKDVDLKLHPLPSQKELPCWLTIVNNRETYRKAGELGVGVLTNLMGQTLDELTANIASYRETLAEHGHDPDAGTVTVLLHTYVRDDAAQAIREARRPLCDYLLSSMTLFKQLARSQGLAIDLDGLSAVDREYIVQTAYDKYVAHSALIGSPETCRPIVERLIEAGVDELACFIDFGVPTDLALSALPPLNDLRKRWSGAGGSTAPASFPMSEAQRQLWLLAKMSDEGANAYNDPAVVTVEGAIDLDALASALTHVVSRHESLRTTVDPLEDRLIVHAPAPITPAYIDVSMTTDPDREVRAHLEQFNRTLIDFVNGPVFTATLLKVAEQRHVLVLGSHHLLTDGLSMLNVINELNASYVARRRGELPALASPLQYRDFVRWHDDQASAPAMKAHEEYWLRQCTEPPAPADVPADRPRPAVKTFNGAVRQLEIDKALVSRATKLAGSRGYTPFMLLLAVYDLLLHRLSGQERIVVGCPSAGRGLERGDSVVGYCAHLLPIITTVPASSSSRLTFAEHLRRVRGTLLDAFQHQDYPFARLLNKLALKRDISRTPLISTIFNLERPSFESLEGGLTLGRRERQVTFARMDLTLTANVFDSGVVLECDYNTDLFDAATIDRLLMHYRTLLESVVEHPDADVHALPLLDESMRLQHLRSWNESEPQIVDRLVQQLFESQAAQQPDAIAVCERRPGGDRRTYRALNERANQLAHVLRRSGIGPEQRVGVYLERSVDLFVALLGILKAGAAYVPIDPAYPAARVEQIQNDAQIAMLVTKQDRLAGLPAPPGSICCLDRDSDRLDAESTANPAVAVDLDNPAYVIYTSGSTGRPKGVVVLHRGLTNYLQWAARSYQAEGGGTPVLGSVGFDATITSLFVPLVAGGYAELLPEGEELTAVADALGGDADYRFVKITPAHLDAVNRLLTGGTGAGGTRRLVLGGEAISPLALASWTRDERLRVVNEYGPTETVVGCCTHEFSGWPGDSVPIGRPISGARLHVLDDHLELVPVGVPGELYIGGIGVARGYLGRPDLTASAFVPDPFAGRGGTGTPGDRLYKTGDRARYRADGNLEYLGRVDGQIKLRGFRIELAEIETVVLQRPDVLEAVVMLREDEPGQPRIVAYVRPAEHADFSMARLRDDLKRLLPDYMIPSAFVRVHSMPLTTNGKVDRAALPEPDHDRPEQSAEFAAPRGPIEDALAAIWRDVLNLNQVGAHDNFFDLGGTSLLVVEAFRRMAGVANGTCRVLDLFKYPTIRSLAAFLGHGDASPQDGDEEIRQRVRRQKSSARKQASRRSREMTPQV</sequence>
<accession>F8TTM9</accession>
<dbReference type="Pfam" id="PF00296">
    <property type="entry name" value="Bac_luciferase"/>
    <property type="match status" value="1"/>
</dbReference>
<dbReference type="InterPro" id="IPR015421">
    <property type="entry name" value="PyrdxlP-dep_Trfase_major"/>
</dbReference>
<dbReference type="Pfam" id="PF02801">
    <property type="entry name" value="Ketoacyl-synt_C"/>
    <property type="match status" value="1"/>
</dbReference>
<evidence type="ECO:0000256" key="1">
    <source>
        <dbReference type="ARBA" id="ARBA00004496"/>
    </source>
</evidence>
<evidence type="ECO:0000256" key="7">
    <source>
        <dbReference type="ARBA" id="ARBA00054155"/>
    </source>
</evidence>
<dbReference type="Gene3D" id="3.20.20.30">
    <property type="entry name" value="Luciferase-like domain"/>
    <property type="match status" value="1"/>
</dbReference>
<dbReference type="Pfam" id="PF00501">
    <property type="entry name" value="AMP-binding"/>
    <property type="match status" value="1"/>
</dbReference>
<comment type="function">
    <text evidence="7">Involved in production of the polyketide antibiotic thailandamide.</text>
</comment>
<dbReference type="FunFam" id="3.30.300.30:FF:000010">
    <property type="entry name" value="Enterobactin synthetase component F"/>
    <property type="match status" value="1"/>
</dbReference>
<evidence type="ECO:0000259" key="9">
    <source>
        <dbReference type="PROSITE" id="PS50075"/>
    </source>
</evidence>
<dbReference type="PANTHER" id="PTHR45527">
    <property type="entry name" value="NONRIBOSOMAL PEPTIDE SYNTHETASE"/>
    <property type="match status" value="1"/>
</dbReference>
<dbReference type="CDD" id="cd00610">
    <property type="entry name" value="OAT_like"/>
    <property type="match status" value="1"/>
</dbReference>
<dbReference type="CDD" id="cd19531">
    <property type="entry name" value="LCL_NRPS-like"/>
    <property type="match status" value="1"/>
</dbReference>
<dbReference type="PROSITE" id="PS00606">
    <property type="entry name" value="KS3_1"/>
    <property type="match status" value="1"/>
</dbReference>
<keyword evidence="3" id="KW-0963">Cytoplasm</keyword>
<dbReference type="InterPro" id="IPR014030">
    <property type="entry name" value="Ketoacyl_synth_N"/>
</dbReference>
<dbReference type="SMART" id="SM00823">
    <property type="entry name" value="PKS_PP"/>
    <property type="match status" value="2"/>
</dbReference>
<dbReference type="Gene3D" id="3.30.300.30">
    <property type="match status" value="1"/>
</dbReference>
<dbReference type="PROSITE" id="PS52004">
    <property type="entry name" value="KS3_2"/>
    <property type="match status" value="1"/>
</dbReference>
<dbReference type="GO" id="GO:0044550">
    <property type="term" value="P:secondary metabolite biosynthetic process"/>
    <property type="evidence" value="ECO:0007669"/>
    <property type="project" value="TreeGrafter"/>
</dbReference>
<dbReference type="InterPro" id="IPR015424">
    <property type="entry name" value="PyrdxlP-dep_Trfase"/>
</dbReference>
<dbReference type="Pfam" id="PF00668">
    <property type="entry name" value="Condensation"/>
    <property type="match status" value="1"/>
</dbReference>
<dbReference type="GO" id="GO:0004315">
    <property type="term" value="F:3-oxoacyl-[acyl-carrier-protein] synthase activity"/>
    <property type="evidence" value="ECO:0007669"/>
    <property type="project" value="InterPro"/>
</dbReference>
<feature type="compositionally biased region" description="Basic residues" evidence="8">
    <location>
        <begin position="2752"/>
        <end position="2766"/>
    </location>
</feature>
<dbReference type="InterPro" id="IPR045851">
    <property type="entry name" value="AMP-bd_C_sf"/>
</dbReference>
<dbReference type="SUPFAM" id="SSF56801">
    <property type="entry name" value="Acetyl-CoA synthetase-like"/>
    <property type="match status" value="1"/>
</dbReference>
<dbReference type="Gene3D" id="3.30.70.3290">
    <property type="match status" value="1"/>
</dbReference>
<dbReference type="GO" id="GO:0030170">
    <property type="term" value="F:pyridoxal phosphate binding"/>
    <property type="evidence" value="ECO:0007669"/>
    <property type="project" value="InterPro"/>
</dbReference>
<dbReference type="Gene3D" id="3.40.640.10">
    <property type="entry name" value="Type I PLP-dependent aspartate aminotransferase-like (Major domain)"/>
    <property type="match status" value="1"/>
</dbReference>
<dbReference type="Pfam" id="PF00550">
    <property type="entry name" value="PP-binding"/>
    <property type="match status" value="2"/>
</dbReference>
<dbReference type="InterPro" id="IPR025110">
    <property type="entry name" value="AMP-bd_C"/>
</dbReference>
<dbReference type="FunFam" id="2.30.38.10:FF:000001">
    <property type="entry name" value="Non-ribosomal peptide synthetase PvdI"/>
    <property type="match status" value="1"/>
</dbReference>
<dbReference type="Pfam" id="PF22621">
    <property type="entry name" value="CurL-like_PKS_C"/>
    <property type="match status" value="1"/>
</dbReference>
<evidence type="ECO:0000256" key="5">
    <source>
        <dbReference type="ARBA" id="ARBA00022679"/>
    </source>
</evidence>
<feature type="domain" description="Ketosynthase family 3 (KS3)" evidence="10">
    <location>
        <begin position="39"/>
        <end position="464"/>
    </location>
</feature>
<evidence type="ECO:0000313" key="11">
    <source>
        <dbReference type="EMBL" id="AEH26540.1"/>
    </source>
</evidence>
<dbReference type="InterPro" id="IPR024011">
    <property type="entry name" value="Biosynth_lucif-like_mOase_dom"/>
</dbReference>
<dbReference type="InterPro" id="IPR001242">
    <property type="entry name" value="Condensation_dom"/>
</dbReference>
<keyword evidence="4" id="KW-0597">Phosphoprotein</keyword>
<keyword evidence="2" id="KW-0596">Phosphopantetheine</keyword>
<proteinExistence type="predicted"/>
<dbReference type="NCBIfam" id="TIGR04020">
    <property type="entry name" value="seco_metab_LLM"/>
    <property type="match status" value="1"/>
</dbReference>
<dbReference type="Pfam" id="PF13193">
    <property type="entry name" value="AMP-binding_C"/>
    <property type="match status" value="1"/>
</dbReference>
<dbReference type="InterPro" id="IPR016039">
    <property type="entry name" value="Thiolase-like"/>
</dbReference>
<dbReference type="InterPro" id="IPR011251">
    <property type="entry name" value="Luciferase-like_dom"/>
</dbReference>
<dbReference type="InterPro" id="IPR015422">
    <property type="entry name" value="PyrdxlP-dep_Trfase_small"/>
</dbReference>
<dbReference type="CDD" id="cd00833">
    <property type="entry name" value="PKS"/>
    <property type="match status" value="1"/>
</dbReference>
<dbReference type="Gene3D" id="2.30.38.10">
    <property type="entry name" value="Luciferase, Domain 3"/>
    <property type="match status" value="1"/>
</dbReference>
<keyword evidence="6" id="KW-0663">Pyridoxal phosphate</keyword>
<dbReference type="SUPFAM" id="SSF47336">
    <property type="entry name" value="ACP-like"/>
    <property type="match status" value="2"/>
</dbReference>
<dbReference type="InterPro" id="IPR010071">
    <property type="entry name" value="AA_adenyl_dom"/>
</dbReference>
<dbReference type="FunFam" id="3.40.47.10:FF:000019">
    <property type="entry name" value="Polyketide synthase type I"/>
    <property type="match status" value="1"/>
</dbReference>
<dbReference type="GO" id="GO:0016705">
    <property type="term" value="F:oxidoreductase activity, acting on paired donors, with incorporation or reduction of molecular oxygen"/>
    <property type="evidence" value="ECO:0007669"/>
    <property type="project" value="InterPro"/>
</dbReference>
<dbReference type="Pfam" id="PF00109">
    <property type="entry name" value="ketoacyl-synt"/>
    <property type="match status" value="1"/>
</dbReference>
<evidence type="ECO:0000256" key="3">
    <source>
        <dbReference type="ARBA" id="ARBA00022490"/>
    </source>
</evidence>
<evidence type="ECO:0000256" key="4">
    <source>
        <dbReference type="ARBA" id="ARBA00022553"/>
    </source>
</evidence>
<dbReference type="Gene3D" id="3.90.1150.10">
    <property type="entry name" value="Aspartate Aminotransferase, domain 1"/>
    <property type="match status" value="1"/>
</dbReference>
<dbReference type="SMART" id="SM00825">
    <property type="entry name" value="PKS_KS"/>
    <property type="match status" value="1"/>
</dbReference>
<dbReference type="Pfam" id="PF00202">
    <property type="entry name" value="Aminotran_3"/>
    <property type="match status" value="1"/>
</dbReference>
<dbReference type="Gene3D" id="3.40.47.10">
    <property type="match status" value="1"/>
</dbReference>
<name>F8TTM9_9BACT</name>
<dbReference type="InterPro" id="IPR023213">
    <property type="entry name" value="CAT-like_dom_sf"/>
</dbReference>
<dbReference type="InterPro" id="IPR020845">
    <property type="entry name" value="AMP-binding_CS"/>
</dbReference>
<evidence type="ECO:0000256" key="6">
    <source>
        <dbReference type="ARBA" id="ARBA00022898"/>
    </source>
</evidence>
<dbReference type="PROSITE" id="PS00455">
    <property type="entry name" value="AMP_BINDING"/>
    <property type="match status" value="1"/>
</dbReference>
<feature type="domain" description="Carrier" evidence="9">
    <location>
        <begin position="633"/>
        <end position="711"/>
    </location>
</feature>
<dbReference type="GO" id="GO:0008483">
    <property type="term" value="F:transaminase activity"/>
    <property type="evidence" value="ECO:0007669"/>
    <property type="project" value="InterPro"/>
</dbReference>
<dbReference type="SUPFAM" id="SSF52777">
    <property type="entry name" value="CoA-dependent acyltransferases"/>
    <property type="match status" value="2"/>
</dbReference>
<evidence type="ECO:0000256" key="8">
    <source>
        <dbReference type="SAM" id="MobiDB-lite"/>
    </source>
</evidence>
<dbReference type="InterPro" id="IPR020806">
    <property type="entry name" value="PKS_PP-bd"/>
</dbReference>
<dbReference type="InterPro" id="IPR020841">
    <property type="entry name" value="PKS_Beta-ketoAc_synthase_dom"/>
</dbReference>
<dbReference type="SUPFAM" id="SSF53901">
    <property type="entry name" value="Thiolase-like"/>
    <property type="match status" value="1"/>
</dbReference>
<dbReference type="InterPro" id="IPR018201">
    <property type="entry name" value="Ketoacyl_synth_AS"/>
</dbReference>
<dbReference type="InterPro" id="IPR014031">
    <property type="entry name" value="Ketoacyl_synth_C"/>
</dbReference>
<dbReference type="NCBIfam" id="TIGR01733">
    <property type="entry name" value="AA-adenyl-dom"/>
    <property type="match status" value="1"/>
</dbReference>
<dbReference type="PANTHER" id="PTHR45527:SF1">
    <property type="entry name" value="FATTY ACID SYNTHASE"/>
    <property type="match status" value="1"/>
</dbReference>
<reference evidence="11" key="1">
    <citation type="journal article" date="2011" name="FEMS Microbiol. Ecol.">
        <title>Polyketide synthase pathways identified from a metagenomic library are derived from soil Acidobacteria.</title>
        <authorList>
            <person name="Parsley L.C."/>
            <person name="Linneman J."/>
            <person name="Goode A.M."/>
            <person name="Becklund K."/>
            <person name="George I."/>
            <person name="Goodman R.M."/>
            <person name="Lopanik N.B."/>
            <person name="Liles M.R."/>
        </authorList>
    </citation>
    <scope>NUCLEOTIDE SEQUENCE</scope>
</reference>
<feature type="domain" description="Carrier" evidence="9">
    <location>
        <begin position="2664"/>
        <end position="2739"/>
    </location>
</feature>
<evidence type="ECO:0000259" key="10">
    <source>
        <dbReference type="PROSITE" id="PS52004"/>
    </source>
</evidence>
<dbReference type="FunFam" id="3.40.50.980:FF:000001">
    <property type="entry name" value="Non-ribosomal peptide synthetase"/>
    <property type="match status" value="1"/>
</dbReference>
<dbReference type="PROSITE" id="PS50075">
    <property type="entry name" value="CARRIER"/>
    <property type="match status" value="2"/>
</dbReference>
<dbReference type="SUPFAM" id="SSF51679">
    <property type="entry name" value="Bacterial luciferase-like"/>
    <property type="match status" value="1"/>
</dbReference>
<dbReference type="Gene3D" id="3.30.559.30">
    <property type="entry name" value="Nonribosomal peptide synthetase, condensation domain"/>
    <property type="match status" value="1"/>
</dbReference>
<dbReference type="GO" id="GO:0005737">
    <property type="term" value="C:cytoplasm"/>
    <property type="evidence" value="ECO:0007669"/>
    <property type="project" value="UniProtKB-SubCell"/>
</dbReference>
<dbReference type="InterPro" id="IPR036661">
    <property type="entry name" value="Luciferase-like_sf"/>
</dbReference>
<dbReference type="InterPro" id="IPR036736">
    <property type="entry name" value="ACP-like_sf"/>
</dbReference>
<evidence type="ECO:0000256" key="2">
    <source>
        <dbReference type="ARBA" id="ARBA00022450"/>
    </source>
</evidence>
<protein>
    <submittedName>
        <fullName evidence="11">Amino acid adenylation domain protein</fullName>
    </submittedName>
</protein>